<dbReference type="OrthoDB" id="3799546at2759"/>
<dbReference type="KEGG" id="pte:PTT_12744"/>
<keyword evidence="3" id="KW-1185">Reference proteome</keyword>
<accession>E3RUI1</accession>
<feature type="region of interest" description="Disordered" evidence="1">
    <location>
        <begin position="1"/>
        <end position="89"/>
    </location>
</feature>
<feature type="compositionally biased region" description="Low complexity" evidence="1">
    <location>
        <begin position="26"/>
        <end position="38"/>
    </location>
</feature>
<dbReference type="HOGENOM" id="CLU_064143_0_0_1"/>
<evidence type="ECO:0000313" key="2">
    <source>
        <dbReference type="EMBL" id="EFQ90618.1"/>
    </source>
</evidence>
<proteinExistence type="predicted"/>
<feature type="compositionally biased region" description="Basic and acidic residues" evidence="1">
    <location>
        <begin position="78"/>
        <end position="89"/>
    </location>
</feature>
<dbReference type="AlphaFoldDB" id="E3RUI1"/>
<gene>
    <name evidence="2" type="ORF">PTT_12744</name>
</gene>
<evidence type="ECO:0000256" key="1">
    <source>
        <dbReference type="SAM" id="MobiDB-lite"/>
    </source>
</evidence>
<evidence type="ECO:0000313" key="3">
    <source>
        <dbReference type="Proteomes" id="UP000001067"/>
    </source>
</evidence>
<reference evidence="2 3" key="1">
    <citation type="journal article" date="2010" name="Genome Biol.">
        <title>A first genome assembly of the barley fungal pathogen Pyrenophora teres f. teres.</title>
        <authorList>
            <person name="Ellwood S.R."/>
            <person name="Liu Z."/>
            <person name="Syme R.A."/>
            <person name="Lai Z."/>
            <person name="Hane J.K."/>
            <person name="Keiper F."/>
            <person name="Moffat C.S."/>
            <person name="Oliver R.P."/>
            <person name="Friesen T.L."/>
        </authorList>
    </citation>
    <scope>NUCLEOTIDE SEQUENCE [LARGE SCALE GENOMIC DNA]</scope>
    <source>
        <strain evidence="2 3">0-1</strain>
    </source>
</reference>
<protein>
    <submittedName>
        <fullName evidence="2">Uncharacterized protein</fullName>
    </submittedName>
</protein>
<sequence length="431" mass="48163">MNHHANVEAASQSALGRATAKQKGMVVAHHASSSSVVDAADDSADDYQESDNGSEYEQMEEMEIETPADLQRPPPRPMPEKDKDSLRRKREEQVGFIILTSDNNKPDPYGTVSETNGPLPWSAVAKAYNERYGKSIAWAAMEKRVRQGRAVWMEKHPRYPSKIFYSQKVKEHYPEAVVAFARSGGTIGNRKQNHNFLELGNLQDGVVPNDPYNDCIRGWIPPDHIRNLADLHNYADEALSTLTNKVSIDVYDNQQIRVGSVIADREDVCINSPVLGQLLDNNTDTQVQLHCWPLGLIEHYAECVSFRGPAQLPKPIFGDAASVIELYCFAAQVQDGHVRGLVLDHWRGLLRENAEINLELEDLNLLFNNTELDDPARKFWTATVCMAGLADRVLGMNGCHYALIADSQEMMACALQTDKYLRMLLSNAVST</sequence>
<organism evidence="3">
    <name type="scientific">Pyrenophora teres f. teres (strain 0-1)</name>
    <name type="common">Barley net blotch fungus</name>
    <name type="synonym">Drechslera teres f. teres</name>
    <dbReference type="NCBI Taxonomy" id="861557"/>
    <lineage>
        <taxon>Eukaryota</taxon>
        <taxon>Fungi</taxon>
        <taxon>Dikarya</taxon>
        <taxon>Ascomycota</taxon>
        <taxon>Pezizomycotina</taxon>
        <taxon>Dothideomycetes</taxon>
        <taxon>Pleosporomycetidae</taxon>
        <taxon>Pleosporales</taxon>
        <taxon>Pleosporineae</taxon>
        <taxon>Pleosporaceae</taxon>
        <taxon>Pyrenophora</taxon>
    </lineage>
</organism>
<dbReference type="EMBL" id="GL535132">
    <property type="protein sequence ID" value="EFQ90618.1"/>
    <property type="molecule type" value="Genomic_DNA"/>
</dbReference>
<name>E3RUI1_PYRTT</name>
<dbReference type="Proteomes" id="UP000001067">
    <property type="component" value="Unassembled WGS sequence"/>
</dbReference>
<feature type="compositionally biased region" description="Acidic residues" evidence="1">
    <location>
        <begin position="39"/>
        <end position="66"/>
    </location>
</feature>